<evidence type="ECO:0000313" key="2">
    <source>
        <dbReference type="Proteomes" id="UP000824469"/>
    </source>
</evidence>
<sequence>MPDGQMPSDKTVGGGDDAFNTFFSETGTEKHVPHAVFLDLCLGRIQKLTDNCTGLQGSMAAAGNKYSLPCTMAWEKTFKASSDQRLVAEMGALKSSESESAFGLVGGSSAANSEDCLDATGDSKAVAVVLPS</sequence>
<dbReference type="Proteomes" id="UP000824469">
    <property type="component" value="Unassembled WGS sequence"/>
</dbReference>
<dbReference type="InterPro" id="IPR036525">
    <property type="entry name" value="Tubulin/FtsZ_GTPase_sf"/>
</dbReference>
<dbReference type="EMBL" id="JAHRHJ020000003">
    <property type="protein sequence ID" value="KAH9321282.1"/>
    <property type="molecule type" value="Genomic_DNA"/>
</dbReference>
<reference evidence="1 2" key="1">
    <citation type="journal article" date="2021" name="Nat. Plants">
        <title>The Taxus genome provides insights into paclitaxel biosynthesis.</title>
        <authorList>
            <person name="Xiong X."/>
            <person name="Gou J."/>
            <person name="Liao Q."/>
            <person name="Li Y."/>
            <person name="Zhou Q."/>
            <person name="Bi G."/>
            <person name="Li C."/>
            <person name="Du R."/>
            <person name="Wang X."/>
            <person name="Sun T."/>
            <person name="Guo L."/>
            <person name="Liang H."/>
            <person name="Lu P."/>
            <person name="Wu Y."/>
            <person name="Zhang Z."/>
            <person name="Ro D.K."/>
            <person name="Shang Y."/>
            <person name="Huang S."/>
            <person name="Yan J."/>
        </authorList>
    </citation>
    <scope>NUCLEOTIDE SEQUENCE [LARGE SCALE GENOMIC DNA]</scope>
    <source>
        <strain evidence="1">Ta-2019</strain>
    </source>
</reference>
<keyword evidence="2" id="KW-1185">Reference proteome</keyword>
<evidence type="ECO:0000313" key="1">
    <source>
        <dbReference type="EMBL" id="KAH9321282.1"/>
    </source>
</evidence>
<gene>
    <name evidence="1" type="ORF">KI387_015921</name>
</gene>
<dbReference type="SUPFAM" id="SSF52490">
    <property type="entry name" value="Tubulin nucleotide-binding domain-like"/>
    <property type="match status" value="1"/>
</dbReference>
<protein>
    <submittedName>
        <fullName evidence="1">Uncharacterized protein</fullName>
    </submittedName>
</protein>
<name>A0AA38GD00_TAXCH</name>
<dbReference type="AlphaFoldDB" id="A0AA38GD00"/>
<organism evidence="1 2">
    <name type="scientific">Taxus chinensis</name>
    <name type="common">Chinese yew</name>
    <name type="synonym">Taxus wallichiana var. chinensis</name>
    <dbReference type="NCBI Taxonomy" id="29808"/>
    <lineage>
        <taxon>Eukaryota</taxon>
        <taxon>Viridiplantae</taxon>
        <taxon>Streptophyta</taxon>
        <taxon>Embryophyta</taxon>
        <taxon>Tracheophyta</taxon>
        <taxon>Spermatophyta</taxon>
        <taxon>Pinopsida</taxon>
        <taxon>Pinidae</taxon>
        <taxon>Conifers II</taxon>
        <taxon>Cupressales</taxon>
        <taxon>Taxaceae</taxon>
        <taxon>Taxus</taxon>
    </lineage>
</organism>
<dbReference type="Gene3D" id="3.40.50.1440">
    <property type="entry name" value="Tubulin/FtsZ, GTPase domain"/>
    <property type="match status" value="1"/>
</dbReference>
<comment type="caution">
    <text evidence="1">The sequence shown here is derived from an EMBL/GenBank/DDBJ whole genome shotgun (WGS) entry which is preliminary data.</text>
</comment>
<accession>A0AA38GD00</accession>
<proteinExistence type="predicted"/>